<comment type="caution">
    <text evidence="1">The sequence shown here is derived from an EMBL/GenBank/DDBJ whole genome shotgun (WGS) entry which is preliminary data.</text>
</comment>
<name>A0A2S5KQ53_9PROT</name>
<evidence type="ECO:0000313" key="2">
    <source>
        <dbReference type="Proteomes" id="UP000238196"/>
    </source>
</evidence>
<proteinExistence type="predicted"/>
<evidence type="ECO:0008006" key="3">
    <source>
        <dbReference type="Google" id="ProtNLM"/>
    </source>
</evidence>
<sequence length="152" mass="17336">MDCLFEFKMGTTDIIALLALLVAGLSALYARWSWSEAKKANNISLLGHKKEIYDAFYELKMHMTQKAKSAELGEVSKFYYHQKNAKIYLPSKLAEDIEKYYDACFRICDIHRRDGGLTTESGADFEPHIANEKRLAPIIEKALVRLLQEVGT</sequence>
<reference evidence="1 2" key="1">
    <citation type="submission" date="2018-02" db="EMBL/GenBank/DDBJ databases">
        <title>novel marine gammaproteobacteria from coastal saline agro ecosystem.</title>
        <authorList>
            <person name="Krishnan R."/>
            <person name="Ramesh Kumar N."/>
        </authorList>
    </citation>
    <scope>NUCLEOTIDE SEQUENCE [LARGE SCALE GENOMIC DNA]</scope>
    <source>
        <strain evidence="1 2">228</strain>
    </source>
</reference>
<dbReference type="OrthoDB" id="8910375at2"/>
<accession>A0A2S5KQ53</accession>
<gene>
    <name evidence="1" type="ORF">C4K68_12695</name>
</gene>
<protein>
    <recommendedName>
        <fullName evidence="3">DUF4760 domain-containing protein</fullName>
    </recommendedName>
</protein>
<dbReference type="AlphaFoldDB" id="A0A2S5KQ53"/>
<evidence type="ECO:0000313" key="1">
    <source>
        <dbReference type="EMBL" id="PPC76967.1"/>
    </source>
</evidence>
<dbReference type="EMBL" id="PRLP01000036">
    <property type="protein sequence ID" value="PPC76967.1"/>
    <property type="molecule type" value="Genomic_DNA"/>
</dbReference>
<dbReference type="Proteomes" id="UP000238196">
    <property type="component" value="Unassembled WGS sequence"/>
</dbReference>
<organism evidence="1 2">
    <name type="scientific">Proteobacteria bacterium 228</name>
    <dbReference type="NCBI Taxonomy" id="2083153"/>
    <lineage>
        <taxon>Bacteria</taxon>
        <taxon>Pseudomonadati</taxon>
        <taxon>Pseudomonadota</taxon>
    </lineage>
</organism>